<evidence type="ECO:0000256" key="11">
    <source>
        <dbReference type="ARBA" id="ARBA00023136"/>
    </source>
</evidence>
<keyword evidence="3" id="KW-0813">Transport</keyword>
<dbReference type="Gene3D" id="1.20.950.20">
    <property type="entry name" value="Transmembrane di-heme cytochromes, Chain C"/>
    <property type="match status" value="1"/>
</dbReference>
<dbReference type="EMBL" id="FOFO01000012">
    <property type="protein sequence ID" value="SEP95720.1"/>
    <property type="molecule type" value="Genomic_DNA"/>
</dbReference>
<dbReference type="GO" id="GO:0009055">
    <property type="term" value="F:electron transfer activity"/>
    <property type="evidence" value="ECO:0007669"/>
    <property type="project" value="InterPro"/>
</dbReference>
<dbReference type="PANTHER" id="PTHR30529">
    <property type="entry name" value="CYTOCHROME B561"/>
    <property type="match status" value="1"/>
</dbReference>
<keyword evidence="7" id="KW-0479">Metal-binding</keyword>
<keyword evidence="4" id="KW-1003">Cell membrane</keyword>
<feature type="transmembrane region" description="Helical" evidence="13">
    <location>
        <begin position="23"/>
        <end position="47"/>
    </location>
</feature>
<evidence type="ECO:0000313" key="16">
    <source>
        <dbReference type="Proteomes" id="UP000199496"/>
    </source>
</evidence>
<evidence type="ECO:0000256" key="13">
    <source>
        <dbReference type="SAM" id="Phobius"/>
    </source>
</evidence>
<evidence type="ECO:0000256" key="3">
    <source>
        <dbReference type="ARBA" id="ARBA00022448"/>
    </source>
</evidence>
<dbReference type="RefSeq" id="WP_162273510.1">
    <property type="nucleotide sequence ID" value="NZ_FOFO01000012.1"/>
</dbReference>
<evidence type="ECO:0000256" key="10">
    <source>
        <dbReference type="ARBA" id="ARBA00023004"/>
    </source>
</evidence>
<keyword evidence="11 13" id="KW-0472">Membrane</keyword>
<dbReference type="GO" id="GO:0020037">
    <property type="term" value="F:heme binding"/>
    <property type="evidence" value="ECO:0007669"/>
    <property type="project" value="TreeGrafter"/>
</dbReference>
<evidence type="ECO:0000256" key="6">
    <source>
        <dbReference type="ARBA" id="ARBA00022692"/>
    </source>
</evidence>
<dbReference type="InterPro" id="IPR052168">
    <property type="entry name" value="Cytochrome_b561_oxidase"/>
</dbReference>
<evidence type="ECO:0000313" key="15">
    <source>
        <dbReference type="EMBL" id="SEP95720.1"/>
    </source>
</evidence>
<dbReference type="InterPro" id="IPR011577">
    <property type="entry name" value="Cyt_b561_bac/Ni-Hgenase"/>
</dbReference>
<evidence type="ECO:0000256" key="2">
    <source>
        <dbReference type="ARBA" id="ARBA00004651"/>
    </source>
</evidence>
<feature type="transmembrane region" description="Helical" evidence="13">
    <location>
        <begin position="59"/>
        <end position="82"/>
    </location>
</feature>
<comment type="similarity">
    <text evidence="12">Belongs to the cytochrome b561 family.</text>
</comment>
<evidence type="ECO:0000256" key="9">
    <source>
        <dbReference type="ARBA" id="ARBA00022989"/>
    </source>
</evidence>
<accession>A0A1H9C3C1</accession>
<dbReference type="AlphaFoldDB" id="A0A1H9C3C1"/>
<evidence type="ECO:0000256" key="1">
    <source>
        <dbReference type="ARBA" id="ARBA00001970"/>
    </source>
</evidence>
<dbReference type="Proteomes" id="UP000199496">
    <property type="component" value="Unassembled WGS sequence"/>
</dbReference>
<dbReference type="GO" id="GO:0046872">
    <property type="term" value="F:metal ion binding"/>
    <property type="evidence" value="ECO:0007669"/>
    <property type="project" value="UniProtKB-KW"/>
</dbReference>
<sequence>MSTAYPTVGVASGLPRYSYSLRLLHWMIAVLLIMALMGGMTLGLLGYERLVELVGADMAGYAYMGHKTLGIVILGLMLLRLLVRVSQGTPGYAIDLTRTQHVVAGLVHFLLYVLVIAMPVIGWLATAAAGHPVNFGTYELPGFIAPDPELARTLFLAHTVVALCIMGLVVLHVSAAMYHARVRRDWVTTRISLMN</sequence>
<dbReference type="PANTHER" id="PTHR30529:SF1">
    <property type="entry name" value="CYTOCHROME B561 HOMOLOG 2"/>
    <property type="match status" value="1"/>
</dbReference>
<keyword evidence="10" id="KW-0408">Iron</keyword>
<keyword evidence="6 13" id="KW-0812">Transmembrane</keyword>
<evidence type="ECO:0000256" key="5">
    <source>
        <dbReference type="ARBA" id="ARBA00022617"/>
    </source>
</evidence>
<evidence type="ECO:0000256" key="12">
    <source>
        <dbReference type="ARBA" id="ARBA00037975"/>
    </source>
</evidence>
<dbReference type="Pfam" id="PF01292">
    <property type="entry name" value="Ni_hydr_CYTB"/>
    <property type="match status" value="1"/>
</dbReference>
<organism evidence="15 16">
    <name type="scientific">Ectothiorhodospira magna</name>
    <dbReference type="NCBI Taxonomy" id="867345"/>
    <lineage>
        <taxon>Bacteria</taxon>
        <taxon>Pseudomonadati</taxon>
        <taxon>Pseudomonadota</taxon>
        <taxon>Gammaproteobacteria</taxon>
        <taxon>Chromatiales</taxon>
        <taxon>Ectothiorhodospiraceae</taxon>
        <taxon>Ectothiorhodospira</taxon>
    </lineage>
</organism>
<gene>
    <name evidence="15" type="ORF">SAMN05421693_11228</name>
</gene>
<comment type="subcellular location">
    <subcellularLocation>
        <location evidence="2">Cell membrane</location>
        <topology evidence="2">Multi-pass membrane protein</topology>
    </subcellularLocation>
</comment>
<feature type="transmembrane region" description="Helical" evidence="13">
    <location>
        <begin position="155"/>
        <end position="178"/>
    </location>
</feature>
<keyword evidence="9 13" id="KW-1133">Transmembrane helix</keyword>
<dbReference type="GO" id="GO:0022904">
    <property type="term" value="P:respiratory electron transport chain"/>
    <property type="evidence" value="ECO:0007669"/>
    <property type="project" value="InterPro"/>
</dbReference>
<feature type="domain" description="Cytochrome b561 bacterial/Ni-hydrogenase" evidence="14">
    <location>
        <begin position="16"/>
        <end position="190"/>
    </location>
</feature>
<dbReference type="InterPro" id="IPR016174">
    <property type="entry name" value="Di-haem_cyt_TM"/>
</dbReference>
<evidence type="ECO:0000259" key="14">
    <source>
        <dbReference type="Pfam" id="PF01292"/>
    </source>
</evidence>
<evidence type="ECO:0000256" key="4">
    <source>
        <dbReference type="ARBA" id="ARBA00022475"/>
    </source>
</evidence>
<dbReference type="OrthoDB" id="1247465at2"/>
<dbReference type="GO" id="GO:0005886">
    <property type="term" value="C:plasma membrane"/>
    <property type="evidence" value="ECO:0007669"/>
    <property type="project" value="UniProtKB-SubCell"/>
</dbReference>
<keyword evidence="8" id="KW-0249">Electron transport</keyword>
<protein>
    <submittedName>
        <fullName evidence="15">Cytochrome b561</fullName>
    </submittedName>
</protein>
<evidence type="ECO:0000256" key="8">
    <source>
        <dbReference type="ARBA" id="ARBA00022982"/>
    </source>
</evidence>
<feature type="transmembrane region" description="Helical" evidence="13">
    <location>
        <begin position="102"/>
        <end position="125"/>
    </location>
</feature>
<comment type="cofactor">
    <cofactor evidence="1">
        <name>heme b</name>
        <dbReference type="ChEBI" id="CHEBI:60344"/>
    </cofactor>
</comment>
<proteinExistence type="inferred from homology"/>
<reference evidence="15 16" key="1">
    <citation type="submission" date="2016-10" db="EMBL/GenBank/DDBJ databases">
        <authorList>
            <person name="de Groot N.N."/>
        </authorList>
    </citation>
    <scope>NUCLEOTIDE SEQUENCE [LARGE SCALE GENOMIC DNA]</scope>
    <source>
        <strain evidence="15 16">B7-7</strain>
    </source>
</reference>
<dbReference type="STRING" id="867345.SAMN05421693_11228"/>
<evidence type="ECO:0000256" key="7">
    <source>
        <dbReference type="ARBA" id="ARBA00022723"/>
    </source>
</evidence>
<keyword evidence="16" id="KW-1185">Reference proteome</keyword>
<name>A0A1H9C3C1_9GAMM</name>
<keyword evidence="5" id="KW-0349">Heme</keyword>
<dbReference type="SUPFAM" id="SSF81342">
    <property type="entry name" value="Transmembrane di-heme cytochromes"/>
    <property type="match status" value="1"/>
</dbReference>